<dbReference type="AlphaFoldDB" id="A0A7X4K951"/>
<name>A0A7X4K951_9SPHN</name>
<dbReference type="InterPro" id="IPR036188">
    <property type="entry name" value="FAD/NAD-bd_sf"/>
</dbReference>
<dbReference type="Pfam" id="PF07992">
    <property type="entry name" value="Pyr_redox_2"/>
    <property type="match status" value="1"/>
</dbReference>
<feature type="non-terminal residue" evidence="2">
    <location>
        <position position="46"/>
    </location>
</feature>
<sequence length="46" mass="4859">MKTSDVVIVGAGHGGAQCAIALRQNGFTGTITVIGREPEYPYERPP</sequence>
<dbReference type="RefSeq" id="WP_160987133.1">
    <property type="nucleotide sequence ID" value="NZ_WVTD01000018.1"/>
</dbReference>
<organism evidence="2 3">
    <name type="scientific">Novosphingobium silvae</name>
    <dbReference type="NCBI Taxonomy" id="2692619"/>
    <lineage>
        <taxon>Bacteria</taxon>
        <taxon>Pseudomonadati</taxon>
        <taxon>Pseudomonadota</taxon>
        <taxon>Alphaproteobacteria</taxon>
        <taxon>Sphingomonadales</taxon>
        <taxon>Sphingomonadaceae</taxon>
        <taxon>Novosphingobium</taxon>
    </lineage>
</organism>
<dbReference type="Proteomes" id="UP000465810">
    <property type="component" value="Unassembled WGS sequence"/>
</dbReference>
<evidence type="ECO:0000313" key="3">
    <source>
        <dbReference type="Proteomes" id="UP000465810"/>
    </source>
</evidence>
<accession>A0A7X4K951</accession>
<reference evidence="2 3" key="1">
    <citation type="submission" date="2019-12" db="EMBL/GenBank/DDBJ databases">
        <authorList>
            <person name="Feng G."/>
            <person name="Zhu H."/>
        </authorList>
    </citation>
    <scope>NUCLEOTIDE SEQUENCE [LARGE SCALE GENOMIC DNA]</scope>
    <source>
        <strain evidence="2 3">FGD1</strain>
    </source>
</reference>
<dbReference type="EMBL" id="WVTD01000018">
    <property type="protein sequence ID" value="MYL99697.1"/>
    <property type="molecule type" value="Genomic_DNA"/>
</dbReference>
<evidence type="ECO:0000259" key="1">
    <source>
        <dbReference type="Pfam" id="PF07992"/>
    </source>
</evidence>
<protein>
    <submittedName>
        <fullName evidence="2">FAD-dependent oxidoreductase</fullName>
    </submittedName>
</protein>
<dbReference type="InterPro" id="IPR023753">
    <property type="entry name" value="FAD/NAD-binding_dom"/>
</dbReference>
<proteinExistence type="predicted"/>
<keyword evidence="3" id="KW-1185">Reference proteome</keyword>
<comment type="caution">
    <text evidence="2">The sequence shown here is derived from an EMBL/GenBank/DDBJ whole genome shotgun (WGS) entry which is preliminary data.</text>
</comment>
<dbReference type="Gene3D" id="3.50.50.60">
    <property type="entry name" value="FAD/NAD(P)-binding domain"/>
    <property type="match status" value="1"/>
</dbReference>
<dbReference type="SUPFAM" id="SSF51905">
    <property type="entry name" value="FAD/NAD(P)-binding domain"/>
    <property type="match status" value="1"/>
</dbReference>
<gene>
    <name evidence="2" type="ORF">GR702_18210</name>
</gene>
<dbReference type="GO" id="GO:0016491">
    <property type="term" value="F:oxidoreductase activity"/>
    <property type="evidence" value="ECO:0007669"/>
    <property type="project" value="InterPro"/>
</dbReference>
<evidence type="ECO:0000313" key="2">
    <source>
        <dbReference type="EMBL" id="MYL99697.1"/>
    </source>
</evidence>
<feature type="domain" description="FAD/NAD(P)-binding" evidence="1">
    <location>
        <begin position="5"/>
        <end position="46"/>
    </location>
</feature>